<evidence type="ECO:0000256" key="1">
    <source>
        <dbReference type="SAM" id="MobiDB-lite"/>
    </source>
</evidence>
<dbReference type="SUPFAM" id="SSF53850">
    <property type="entry name" value="Periplasmic binding protein-like II"/>
    <property type="match status" value="1"/>
</dbReference>
<accession>A0A7X0RSW4</accession>
<dbReference type="EMBL" id="JACJVP010000032">
    <property type="protein sequence ID" value="MBB6672980.1"/>
    <property type="molecule type" value="Genomic_DNA"/>
</dbReference>
<dbReference type="AlphaFoldDB" id="A0A7X0RSW4"/>
<dbReference type="PROSITE" id="PS51257">
    <property type="entry name" value="PROKAR_LIPOPROTEIN"/>
    <property type="match status" value="1"/>
</dbReference>
<dbReference type="RefSeq" id="WP_185670828.1">
    <property type="nucleotide sequence ID" value="NZ_JACJVP010000032.1"/>
</dbReference>
<evidence type="ECO:0000313" key="3">
    <source>
        <dbReference type="EMBL" id="MBB6672980.1"/>
    </source>
</evidence>
<name>A0A7X0RSW4_9BACL</name>
<dbReference type="InterPro" id="IPR050490">
    <property type="entry name" value="Bact_solute-bd_prot1"/>
</dbReference>
<dbReference type="Gene3D" id="3.40.190.10">
    <property type="entry name" value="Periplasmic binding protein-like II"/>
    <property type="match status" value="1"/>
</dbReference>
<sequence length="519" mass="57898">MGKIKGKKGLALILSAVFMVAVVLSGCSGNKEAASEDSKPAATDSPAKQEATETASASPEEKEATIRITAQVFTPTDEKTPTENTPIPRVALDKIIEDYQKQHPKIKVEIVKAPTSSREEYLTWMTTQIAAGEAPDIAWTSDSLQGFVEKEWLLPLDSYLGQDNPFGDQNVTWIDSFTNPELFRKFPNGSYYSVPIVQAAGSATTFYYNIDIFKQLNLSVPQTWQQLLDALKKAKEAGYIAAIPVVENKGPTLWQMGAQVSIPLTTNLLGDFNYTGAKSAVELKGDEYIRAIKKGIVSMDRPEFREIWRLYKEWAQMWPDGWATQDMMPLWREGKVAVREGGMWELQQELSDTKRQFKWGVFPMPAVGSDSSKYAVDLPKSKGFQKNTSSMFDLGIVKPTVEKKGTTEAAIRFLQYLTTAKVNEYMVNEVPQGLPTVKGAATLPLFDAIKESESPVYPEINIPMNVWINSEARDTIGRNAAMWIQNKLPDDKFFANVEKALTEGADKSIKEQKLDTSKW</sequence>
<evidence type="ECO:0000256" key="2">
    <source>
        <dbReference type="SAM" id="SignalP"/>
    </source>
</evidence>
<dbReference type="PANTHER" id="PTHR43649:SF12">
    <property type="entry name" value="DIACETYLCHITOBIOSE BINDING PROTEIN DASA"/>
    <property type="match status" value="1"/>
</dbReference>
<gene>
    <name evidence="3" type="ORF">H7C19_20065</name>
</gene>
<organism evidence="3 4">
    <name type="scientific">Cohnella nanjingensis</name>
    <dbReference type="NCBI Taxonomy" id="1387779"/>
    <lineage>
        <taxon>Bacteria</taxon>
        <taxon>Bacillati</taxon>
        <taxon>Bacillota</taxon>
        <taxon>Bacilli</taxon>
        <taxon>Bacillales</taxon>
        <taxon>Paenibacillaceae</taxon>
        <taxon>Cohnella</taxon>
    </lineage>
</organism>
<keyword evidence="2" id="KW-0732">Signal</keyword>
<dbReference type="InterPro" id="IPR006059">
    <property type="entry name" value="SBP"/>
</dbReference>
<reference evidence="3 4" key="1">
    <citation type="submission" date="2020-08" db="EMBL/GenBank/DDBJ databases">
        <title>Cohnella phylogeny.</title>
        <authorList>
            <person name="Dunlap C."/>
        </authorList>
    </citation>
    <scope>NUCLEOTIDE SEQUENCE [LARGE SCALE GENOMIC DNA]</scope>
    <source>
        <strain evidence="3 4">DSM 28246</strain>
    </source>
</reference>
<dbReference type="PANTHER" id="PTHR43649">
    <property type="entry name" value="ARABINOSE-BINDING PROTEIN-RELATED"/>
    <property type="match status" value="1"/>
</dbReference>
<dbReference type="Pfam" id="PF01547">
    <property type="entry name" value="SBP_bac_1"/>
    <property type="match status" value="1"/>
</dbReference>
<feature type="region of interest" description="Disordered" evidence="1">
    <location>
        <begin position="30"/>
        <end position="64"/>
    </location>
</feature>
<feature type="chain" id="PRO_5030970224" evidence="2">
    <location>
        <begin position="34"/>
        <end position="519"/>
    </location>
</feature>
<proteinExistence type="predicted"/>
<dbReference type="Proteomes" id="UP000547209">
    <property type="component" value="Unassembled WGS sequence"/>
</dbReference>
<evidence type="ECO:0000313" key="4">
    <source>
        <dbReference type="Proteomes" id="UP000547209"/>
    </source>
</evidence>
<protein>
    <submittedName>
        <fullName evidence="3">Extracellular solute-binding protein</fullName>
    </submittedName>
</protein>
<keyword evidence="4" id="KW-1185">Reference proteome</keyword>
<feature type="signal peptide" evidence="2">
    <location>
        <begin position="1"/>
        <end position="33"/>
    </location>
</feature>
<comment type="caution">
    <text evidence="3">The sequence shown here is derived from an EMBL/GenBank/DDBJ whole genome shotgun (WGS) entry which is preliminary data.</text>
</comment>